<dbReference type="PANTHER" id="PTHR43651:SF3">
    <property type="entry name" value="1,4-ALPHA-GLUCAN-BRANCHING ENZYME"/>
    <property type="match status" value="1"/>
</dbReference>
<evidence type="ECO:0000256" key="1">
    <source>
        <dbReference type="ARBA" id="ARBA00000826"/>
    </source>
</evidence>
<organism evidence="10 11">
    <name type="scientific">Marivirga lumbricoides</name>
    <dbReference type="NCBI Taxonomy" id="1046115"/>
    <lineage>
        <taxon>Bacteria</taxon>
        <taxon>Pseudomonadati</taxon>
        <taxon>Bacteroidota</taxon>
        <taxon>Cytophagia</taxon>
        <taxon>Cytophagales</taxon>
        <taxon>Marivirgaceae</taxon>
        <taxon>Marivirga</taxon>
    </lineage>
</organism>
<dbReference type="SMART" id="SM00642">
    <property type="entry name" value="Aamy"/>
    <property type="match status" value="1"/>
</dbReference>
<comment type="catalytic activity">
    <reaction evidence="1">
        <text>Transfers a segment of a (1-&gt;4)-alpha-D-glucan chain to a primary hydroxy group in a similar glucan chain.</text>
        <dbReference type="EC" id="2.4.1.18"/>
    </reaction>
</comment>
<evidence type="ECO:0000313" key="10">
    <source>
        <dbReference type="EMBL" id="PTB97597.1"/>
    </source>
</evidence>
<dbReference type="Proteomes" id="UP000240608">
    <property type="component" value="Unassembled WGS sequence"/>
</dbReference>
<dbReference type="EMBL" id="PYVU01000010">
    <property type="protein sequence ID" value="PTB97597.1"/>
    <property type="molecule type" value="Genomic_DNA"/>
</dbReference>
<evidence type="ECO:0000256" key="3">
    <source>
        <dbReference type="ARBA" id="ARBA00009000"/>
    </source>
</evidence>
<gene>
    <name evidence="10" type="ORF">C9994_02200</name>
</gene>
<dbReference type="SUPFAM" id="SSF81296">
    <property type="entry name" value="E set domains"/>
    <property type="match status" value="1"/>
</dbReference>
<evidence type="ECO:0000256" key="8">
    <source>
        <dbReference type="PIRSR" id="PIRSR000463-1"/>
    </source>
</evidence>
<evidence type="ECO:0000256" key="6">
    <source>
        <dbReference type="ARBA" id="ARBA00022679"/>
    </source>
</evidence>
<evidence type="ECO:0000256" key="7">
    <source>
        <dbReference type="ARBA" id="ARBA00023277"/>
    </source>
</evidence>
<comment type="caution">
    <text evidence="10">The sequence shown here is derived from an EMBL/GenBank/DDBJ whole genome shotgun (WGS) entry which is preliminary data.</text>
</comment>
<dbReference type="Gene3D" id="3.20.20.80">
    <property type="entry name" value="Glycosidases"/>
    <property type="match status" value="1"/>
</dbReference>
<dbReference type="InterPro" id="IPR006048">
    <property type="entry name" value="A-amylase/branching_C"/>
</dbReference>
<feature type="active site" description="Proton donor" evidence="8">
    <location>
        <position position="382"/>
    </location>
</feature>
<comment type="function">
    <text evidence="2">Catalyzes the formation of the alpha-1,6-glucosidic linkages in glycogen by scission of a 1,4-alpha-linked oligosaccharide from growing alpha-1,4-glucan chains and the subsequent attachment of the oligosaccharide to the alpha-1,6 position.</text>
</comment>
<dbReference type="InterPro" id="IPR006047">
    <property type="entry name" value="GH13_cat_dom"/>
</dbReference>
<dbReference type="InterPro" id="IPR014756">
    <property type="entry name" value="Ig_E-set"/>
</dbReference>
<proteinExistence type="inferred from homology"/>
<dbReference type="Gene3D" id="2.60.40.10">
    <property type="entry name" value="Immunoglobulins"/>
    <property type="match status" value="1"/>
</dbReference>
<dbReference type="AlphaFoldDB" id="A0A2T4DUW7"/>
<evidence type="ECO:0000256" key="5">
    <source>
        <dbReference type="ARBA" id="ARBA00022676"/>
    </source>
</evidence>
<dbReference type="GO" id="GO:0003844">
    <property type="term" value="F:1,4-alpha-glucan branching enzyme activity"/>
    <property type="evidence" value="ECO:0007669"/>
    <property type="project" value="UniProtKB-EC"/>
</dbReference>
<dbReference type="InterPro" id="IPR013780">
    <property type="entry name" value="Glyco_hydro_b"/>
</dbReference>
<evidence type="ECO:0000313" key="11">
    <source>
        <dbReference type="Proteomes" id="UP000240608"/>
    </source>
</evidence>
<dbReference type="InterPro" id="IPR013783">
    <property type="entry name" value="Ig-like_fold"/>
</dbReference>
<dbReference type="SUPFAM" id="SSF51445">
    <property type="entry name" value="(Trans)glycosidases"/>
    <property type="match status" value="1"/>
</dbReference>
<comment type="similarity">
    <text evidence="3">Belongs to the glycosyl hydrolase 13 family. GlgB subfamily.</text>
</comment>
<keyword evidence="5" id="KW-0328">Glycosyltransferase</keyword>
<dbReference type="FunFam" id="3.20.20.80:FF:000001">
    <property type="entry name" value="1,4-alpha-glucan branching enzyme"/>
    <property type="match status" value="1"/>
</dbReference>
<dbReference type="GO" id="GO:0004553">
    <property type="term" value="F:hydrolase activity, hydrolyzing O-glycosyl compounds"/>
    <property type="evidence" value="ECO:0007669"/>
    <property type="project" value="InterPro"/>
</dbReference>
<dbReference type="GO" id="GO:0005978">
    <property type="term" value="P:glycogen biosynthetic process"/>
    <property type="evidence" value="ECO:0007669"/>
    <property type="project" value="InterPro"/>
</dbReference>
<accession>A0A2T4DUW7</accession>
<evidence type="ECO:0000256" key="4">
    <source>
        <dbReference type="ARBA" id="ARBA00012541"/>
    </source>
</evidence>
<dbReference type="Gene3D" id="2.60.40.1180">
    <property type="entry name" value="Golgi alpha-mannosidase II"/>
    <property type="match status" value="1"/>
</dbReference>
<dbReference type="GO" id="GO:0005737">
    <property type="term" value="C:cytoplasm"/>
    <property type="evidence" value="ECO:0007669"/>
    <property type="project" value="TreeGrafter"/>
</dbReference>
<dbReference type="InterPro" id="IPR017853">
    <property type="entry name" value="GH"/>
</dbReference>
<dbReference type="SUPFAM" id="SSF51011">
    <property type="entry name" value="Glycosyl hydrolase domain"/>
    <property type="match status" value="1"/>
</dbReference>
<dbReference type="PIRSF" id="PIRSF000463">
    <property type="entry name" value="GlgB"/>
    <property type="match status" value="1"/>
</dbReference>
<dbReference type="CDD" id="cd02854">
    <property type="entry name" value="E_set_GBE_euk_N"/>
    <property type="match status" value="1"/>
</dbReference>
<dbReference type="Pfam" id="PF00128">
    <property type="entry name" value="Alpha-amylase"/>
    <property type="match status" value="1"/>
</dbReference>
<dbReference type="EC" id="2.4.1.18" evidence="4"/>
<keyword evidence="7" id="KW-0119">Carbohydrate metabolism</keyword>
<dbReference type="Pfam" id="PF02806">
    <property type="entry name" value="Alpha-amylase_C"/>
    <property type="match status" value="1"/>
</dbReference>
<evidence type="ECO:0000259" key="9">
    <source>
        <dbReference type="SMART" id="SM00642"/>
    </source>
</evidence>
<dbReference type="Pfam" id="PF02922">
    <property type="entry name" value="CBM_48"/>
    <property type="match status" value="1"/>
</dbReference>
<evidence type="ECO:0000256" key="2">
    <source>
        <dbReference type="ARBA" id="ARBA00002953"/>
    </source>
</evidence>
<feature type="domain" description="Glycosyl hydrolase family 13 catalytic" evidence="9">
    <location>
        <begin position="172"/>
        <end position="553"/>
    </location>
</feature>
<dbReference type="InterPro" id="IPR037439">
    <property type="entry name" value="Branching_enzy"/>
</dbReference>
<dbReference type="CDD" id="cd11321">
    <property type="entry name" value="AmyAc_bac_euk_BE"/>
    <property type="match status" value="1"/>
</dbReference>
<feature type="active site" description="Nucleophile" evidence="8">
    <location>
        <position position="328"/>
    </location>
</feature>
<reference evidence="10 11" key="1">
    <citation type="submission" date="2018-03" db="EMBL/GenBank/DDBJ databases">
        <title>Cross-interface Injection: A General Nanoliter Liquid Handling Method Applied to Single Cells Genome Amplification Automated Nanoliter Liquid Handling Applied to Single Cell Multiple Displacement Amplification.</title>
        <authorList>
            <person name="Yun J."/>
            <person name="Xu P."/>
            <person name="Xu J."/>
            <person name="Dai X."/>
            <person name="Wang Y."/>
            <person name="Zheng X."/>
            <person name="Cao C."/>
            <person name="Yi Q."/>
            <person name="Zhu Y."/>
            <person name="Wang L."/>
            <person name="Dong Z."/>
            <person name="Huang Y."/>
            <person name="Huang L."/>
            <person name="Du W."/>
        </authorList>
    </citation>
    <scope>NUCLEOTIDE SEQUENCE [LARGE SCALE GENOMIC DNA]</scope>
    <source>
        <strain evidence="10 11">Z-D1-2</strain>
    </source>
</reference>
<name>A0A2T4DUW7_9BACT</name>
<dbReference type="InterPro" id="IPR004193">
    <property type="entry name" value="Glyco_hydro_13_N"/>
</dbReference>
<dbReference type="GO" id="GO:0043169">
    <property type="term" value="F:cation binding"/>
    <property type="evidence" value="ECO:0007669"/>
    <property type="project" value="InterPro"/>
</dbReference>
<protein>
    <recommendedName>
        <fullName evidence="4">1,4-alpha-glucan branching enzyme</fullName>
        <ecNumber evidence="4">2.4.1.18</ecNumber>
    </recommendedName>
</protein>
<keyword evidence="6" id="KW-0808">Transferase</keyword>
<dbReference type="PANTHER" id="PTHR43651">
    <property type="entry name" value="1,4-ALPHA-GLUCAN-BRANCHING ENZYME"/>
    <property type="match status" value="1"/>
</dbReference>
<sequence>MLQLIKDDPWLAPYETDLNTRFKYFQDELKRIEKQYGSLLNYANRHQELGFHHDSAKKGWWYKEWAPAAEKLYLKGDFNDWNNESHPLKKGGDDIWEIFIPDSEGLKNLSKVKVRVQASNGINDRMPAYTRYAIQDPQSHDFTACIWQSSKKFKWTDKKFNFKEIEAPVIYECHPGMAQEKEGVGTFKEFEENVLPRIKALGYNCIQMMAIKEHPYYGSFGYHVSNFFAPSSRFGTPEDLKSLVNAAHNMGIAVIMDMVHSHAVKNFAEGLNDFDGSGHQYFHEGGRGYHTGWDSKLFNYGKEEVSRFLLSNIRFWLEEFHFDGYRFDGVTSMLYHHHGEGVAFDHYDKYFKEGVDWDAIRYLQLANTLIHQIKPEALSIAEDMSGMPGNCRPVEEGGIGFDYRLGMGIPDEWIKLLKHKSDEEWKMMEMWNVLSNRRHGEKTVAYAESHDQAMVGDKTVAFWLMDKEMYWHMSKSDDNIIIDRGIALHKMIRLITSTVGGEAYLNFIGNEFGHPEWIDFPREGNGWSYKYARRQWSLVDNHELKYEYLNEFDKAMVHLLNEKQVLSALPAQLLNVDEHNHVLIFERAGLIFVFNFHPTNSVPDYEFWIPKKGTFRYLLNSDAPQYGGFDRLNSETEHVSFEKQGGDFLKIYCVNRTALVLGK</sequence>